<evidence type="ECO:0000259" key="1">
    <source>
        <dbReference type="Pfam" id="PF10547"/>
    </source>
</evidence>
<dbReference type="InterPro" id="IPR018875">
    <property type="entry name" value="Antirepressor_Ant_N"/>
</dbReference>
<keyword evidence="3" id="KW-1185">Reference proteome</keyword>
<dbReference type="PRINTS" id="PR01994">
    <property type="entry name" value="ANTIREPRESSR"/>
</dbReference>
<dbReference type="EMBL" id="BSFJ01000018">
    <property type="protein sequence ID" value="GLK72607.1"/>
    <property type="molecule type" value="Genomic_DNA"/>
</dbReference>
<evidence type="ECO:0000313" key="3">
    <source>
        <dbReference type="Proteomes" id="UP001143370"/>
    </source>
</evidence>
<comment type="caution">
    <text evidence="2">The sequence shown here is derived from an EMBL/GenBank/DDBJ whole genome shotgun (WGS) entry which is preliminary data.</text>
</comment>
<proteinExistence type="predicted"/>
<feature type="domain" description="Antirepressor protein ant N-terminal" evidence="1">
    <location>
        <begin position="9"/>
        <end position="119"/>
    </location>
</feature>
<sequence>MTATKQLTQVEFHGDTLWATEIDGVIYVVIKPICDRLGIDWRNQLQRIKRDAVLSEGVVIITTPTLGGMQEMNALRLDLVNGWLFGIDEGRVKDEETRNRILMYRRECYRVLFEHFFGATAATRHPHDGGTLPAPHDAFLRGEPWAVSWMNSAVQVSSRIERMSGRAAAADYLRACGVPFLDRAPSVPRRSIDPSLDGNACLRRLLDAACRGSDLTVRGGLLDLFDGALAEHHDEIHQVLAASGVKTYRLEEEIGVAIANRHPFLSNIFRETPWAFDHARALMRLPGARRIGPLSFLRHSSRATFLSVGVIEDAPSEVPFLATA</sequence>
<reference evidence="2" key="1">
    <citation type="journal article" date="2014" name="Int. J. Syst. Evol. Microbiol.">
        <title>Complete genome sequence of Corynebacterium casei LMG S-19264T (=DSM 44701T), isolated from a smear-ripened cheese.</title>
        <authorList>
            <consortium name="US DOE Joint Genome Institute (JGI-PGF)"/>
            <person name="Walter F."/>
            <person name="Albersmeier A."/>
            <person name="Kalinowski J."/>
            <person name="Ruckert C."/>
        </authorList>
    </citation>
    <scope>NUCLEOTIDE SEQUENCE</scope>
    <source>
        <strain evidence="2">VKM B-2484</strain>
    </source>
</reference>
<protein>
    <recommendedName>
        <fullName evidence="1">Antirepressor protein ant N-terminal domain-containing protein</fullName>
    </recommendedName>
</protein>
<dbReference type="Proteomes" id="UP001143370">
    <property type="component" value="Unassembled WGS sequence"/>
</dbReference>
<reference evidence="2" key="2">
    <citation type="submission" date="2023-01" db="EMBL/GenBank/DDBJ databases">
        <authorList>
            <person name="Sun Q."/>
            <person name="Evtushenko L."/>
        </authorList>
    </citation>
    <scope>NUCLEOTIDE SEQUENCE</scope>
    <source>
        <strain evidence="2">VKM B-2484</strain>
    </source>
</reference>
<name>A0A9W6J917_9HYPH</name>
<dbReference type="RefSeq" id="WP_213371173.1">
    <property type="nucleotide sequence ID" value="NZ_BSFJ01000018.1"/>
</dbReference>
<organism evidence="2 3">
    <name type="scientific">Ancylobacter dichloromethanicus</name>
    <dbReference type="NCBI Taxonomy" id="518825"/>
    <lineage>
        <taxon>Bacteria</taxon>
        <taxon>Pseudomonadati</taxon>
        <taxon>Pseudomonadota</taxon>
        <taxon>Alphaproteobacteria</taxon>
        <taxon>Hyphomicrobiales</taxon>
        <taxon>Xanthobacteraceae</taxon>
        <taxon>Ancylobacter</taxon>
    </lineage>
</organism>
<evidence type="ECO:0000313" key="2">
    <source>
        <dbReference type="EMBL" id="GLK72607.1"/>
    </source>
</evidence>
<accession>A0A9W6J917</accession>
<gene>
    <name evidence="2" type="ORF">GCM10017643_27230</name>
</gene>
<dbReference type="AlphaFoldDB" id="A0A9W6J917"/>
<dbReference type="Pfam" id="PF10547">
    <property type="entry name" value="P22_AR_N"/>
    <property type="match status" value="1"/>
</dbReference>